<keyword evidence="2" id="KW-1015">Disulfide bond</keyword>
<dbReference type="PANTHER" id="PTHR44337">
    <property type="entry name" value="CARCINOEMBRYONIC ANTIGEN-RELATED CELL ADHESION MOLECULE 8"/>
    <property type="match status" value="1"/>
</dbReference>
<dbReference type="Ensembl" id="ENSGALT00010071648.1">
    <property type="protein sequence ID" value="ENSGALP00010044338.1"/>
    <property type="gene ID" value="ENSGALG00010029629.1"/>
</dbReference>
<dbReference type="InterPro" id="IPR007110">
    <property type="entry name" value="Ig-like_dom"/>
</dbReference>
<reference evidence="7" key="3">
    <citation type="submission" date="2025-09" db="UniProtKB">
        <authorList>
            <consortium name="Ensembl"/>
        </authorList>
    </citation>
    <scope>IDENTIFICATION</scope>
    <source>
        <strain evidence="7">broiler</strain>
    </source>
</reference>
<evidence type="ECO:0000313" key="7">
    <source>
        <dbReference type="Ensembl" id="ENSGALP00010044338.1"/>
    </source>
</evidence>
<dbReference type="SUPFAM" id="SSF48726">
    <property type="entry name" value="Immunoglobulin"/>
    <property type="match status" value="2"/>
</dbReference>
<keyword evidence="3" id="KW-0325">Glycoprotein</keyword>
<reference evidence="7" key="1">
    <citation type="submission" date="2020-11" db="EMBL/GenBank/DDBJ databases">
        <title>Gallus gallus (Chicken) genome, bGalGal1, GRCg7b, maternal haplotype autosomes + Z &amp; W.</title>
        <authorList>
            <person name="Warren W."/>
            <person name="Formenti G."/>
            <person name="Fedrigo O."/>
            <person name="Haase B."/>
            <person name="Mountcastle J."/>
            <person name="Balacco J."/>
            <person name="Tracey A."/>
            <person name="Schneider V."/>
            <person name="Okimoto R."/>
            <person name="Cheng H."/>
            <person name="Hawken R."/>
            <person name="Howe K."/>
            <person name="Jarvis E.D."/>
        </authorList>
    </citation>
    <scope>NUCLEOTIDE SEQUENCE [LARGE SCALE GENOMIC DNA]</scope>
    <source>
        <strain evidence="7">Broiler</strain>
    </source>
</reference>
<organism evidence="7 8">
    <name type="scientific">Gallus gallus</name>
    <name type="common">Chicken</name>
    <dbReference type="NCBI Taxonomy" id="9031"/>
    <lineage>
        <taxon>Eukaryota</taxon>
        <taxon>Metazoa</taxon>
        <taxon>Chordata</taxon>
        <taxon>Craniata</taxon>
        <taxon>Vertebrata</taxon>
        <taxon>Euteleostomi</taxon>
        <taxon>Archelosauria</taxon>
        <taxon>Archosauria</taxon>
        <taxon>Dinosauria</taxon>
        <taxon>Saurischia</taxon>
        <taxon>Theropoda</taxon>
        <taxon>Coelurosauria</taxon>
        <taxon>Aves</taxon>
        <taxon>Neognathae</taxon>
        <taxon>Galloanserae</taxon>
        <taxon>Galliformes</taxon>
        <taxon>Phasianidae</taxon>
        <taxon>Phasianinae</taxon>
        <taxon>Gallus</taxon>
    </lineage>
</organism>
<dbReference type="CTD" id="284021"/>
<keyword evidence="4" id="KW-0393">Immunoglobulin domain</keyword>
<dbReference type="InterPro" id="IPR013783">
    <property type="entry name" value="Ig-like_fold"/>
</dbReference>
<dbReference type="GeneTree" id="ENSGT01050000244808"/>
<sequence>MNLQLIFPHVQTLSSDHWASSRKRYQRKKNQRTDSWRAQSTQQIQNATADYREILSNPMLTPLHGTLEVVMKQEVSLSCHLDSGSPPVRYTLFKNRQKLSALNRTDLTPVLFNLTINSASDVGEYKCKAQNEISNSEKYSRSLNFTLKEPVSKPVLSSPNSQAKKGQNVTLSCLSENGSLPITYTFFKDRQSIQPPVKMQNREAAVISVLIKSSNDFGMYKCKAENCFHNKTKYSNGFNFTLAEERSNSQPLIICLGLTLLLLAIGFALAIPFFIIPLYKAKKFTPTRSSTGHTSKEKVEESEDYVTYAEIEPIQPEACVNLSVIRRDEQENRACATIYSEVLVGEGAQAGPLHSPE</sequence>
<accession>A0A8V1AJM2</accession>
<dbReference type="CDD" id="cd00096">
    <property type="entry name" value="Ig"/>
    <property type="match status" value="2"/>
</dbReference>
<feature type="transmembrane region" description="Helical" evidence="5">
    <location>
        <begin position="251"/>
        <end position="279"/>
    </location>
</feature>
<gene>
    <name evidence="7" type="primary">MILR1</name>
</gene>
<dbReference type="Pfam" id="PF17736">
    <property type="entry name" value="Ig_C17orf99"/>
    <property type="match status" value="1"/>
</dbReference>
<dbReference type="PANTHER" id="PTHR44337:SF8">
    <property type="entry name" value="IMMUNOGLOBULIN SUBTYPE DOMAIN-CONTAINING PROTEIN"/>
    <property type="match status" value="1"/>
</dbReference>
<dbReference type="InterPro" id="IPR003599">
    <property type="entry name" value="Ig_sub"/>
</dbReference>
<dbReference type="GeneID" id="417417"/>
<keyword evidence="5" id="KW-0812">Transmembrane</keyword>
<proteinExistence type="predicted"/>
<dbReference type="OMA" id="HEIHYAT"/>
<evidence type="ECO:0000256" key="5">
    <source>
        <dbReference type="SAM" id="Phobius"/>
    </source>
</evidence>
<keyword evidence="5" id="KW-1133">Transmembrane helix</keyword>
<feature type="domain" description="Ig-like" evidence="6">
    <location>
        <begin position="58"/>
        <end position="144"/>
    </location>
</feature>
<evidence type="ECO:0000256" key="4">
    <source>
        <dbReference type="ARBA" id="ARBA00023319"/>
    </source>
</evidence>
<dbReference type="RefSeq" id="XP_004946243.2">
    <property type="nucleotide sequence ID" value="XM_004946186.5"/>
</dbReference>
<dbReference type="GO" id="GO:0009897">
    <property type="term" value="C:external side of plasma membrane"/>
    <property type="evidence" value="ECO:0000318"/>
    <property type="project" value="GO_Central"/>
</dbReference>
<evidence type="ECO:0000256" key="3">
    <source>
        <dbReference type="ARBA" id="ARBA00023180"/>
    </source>
</evidence>
<keyword evidence="5" id="KW-0472">Membrane</keyword>
<dbReference type="Proteomes" id="UP000000539">
    <property type="component" value="Chromosome 18"/>
</dbReference>
<name>A0A8V1AJM2_CHICK</name>
<evidence type="ECO:0000313" key="8">
    <source>
        <dbReference type="Proteomes" id="UP000000539"/>
    </source>
</evidence>
<evidence type="ECO:0000256" key="1">
    <source>
        <dbReference type="ARBA" id="ARBA00022729"/>
    </source>
</evidence>
<keyword evidence="1" id="KW-0732">Signal</keyword>
<dbReference type="InterPro" id="IPR040878">
    <property type="entry name" value="IL-40-like_Ig"/>
</dbReference>
<dbReference type="InterPro" id="IPR052598">
    <property type="entry name" value="IgSF_CEA-related"/>
</dbReference>
<dbReference type="PROSITE" id="PS50835">
    <property type="entry name" value="IG_LIKE"/>
    <property type="match status" value="2"/>
</dbReference>
<reference evidence="7" key="2">
    <citation type="submission" date="2025-08" db="UniProtKB">
        <authorList>
            <consortium name="Ensembl"/>
        </authorList>
    </citation>
    <scope>IDENTIFICATION</scope>
    <source>
        <strain evidence="7">broiler</strain>
    </source>
</reference>
<protein>
    <submittedName>
        <fullName evidence="7">Mast cell immunoglobulin like receptor 1</fullName>
    </submittedName>
</protein>
<dbReference type="AlphaFoldDB" id="A0A8V1AJM2"/>
<dbReference type="GO" id="GO:0007166">
    <property type="term" value="P:cell surface receptor signaling pathway"/>
    <property type="evidence" value="ECO:0000318"/>
    <property type="project" value="GO_Central"/>
</dbReference>
<dbReference type="GO" id="GO:0004888">
    <property type="term" value="F:transmembrane signaling receptor activity"/>
    <property type="evidence" value="ECO:0000318"/>
    <property type="project" value="GO_Central"/>
</dbReference>
<dbReference type="OrthoDB" id="9947088at2759"/>
<keyword evidence="8" id="KW-1185">Reference proteome</keyword>
<dbReference type="Gene3D" id="2.60.40.10">
    <property type="entry name" value="Immunoglobulins"/>
    <property type="match status" value="2"/>
</dbReference>
<dbReference type="Pfam" id="PF13927">
    <property type="entry name" value="Ig_3"/>
    <property type="match status" value="1"/>
</dbReference>
<feature type="domain" description="Ig-like" evidence="6">
    <location>
        <begin position="150"/>
        <end position="241"/>
    </location>
</feature>
<evidence type="ECO:0000259" key="6">
    <source>
        <dbReference type="PROSITE" id="PS50835"/>
    </source>
</evidence>
<dbReference type="SMART" id="SM00409">
    <property type="entry name" value="IG"/>
    <property type="match status" value="2"/>
</dbReference>
<dbReference type="GO" id="GO:0006955">
    <property type="term" value="P:immune response"/>
    <property type="evidence" value="ECO:0000318"/>
    <property type="project" value="GO_Central"/>
</dbReference>
<evidence type="ECO:0000256" key="2">
    <source>
        <dbReference type="ARBA" id="ARBA00023157"/>
    </source>
</evidence>
<dbReference type="InterPro" id="IPR036179">
    <property type="entry name" value="Ig-like_dom_sf"/>
</dbReference>